<evidence type="ECO:0000313" key="3">
    <source>
        <dbReference type="EMBL" id="VDL57864.1"/>
    </source>
</evidence>
<reference evidence="3 4" key="2">
    <citation type="submission" date="2018-11" db="EMBL/GenBank/DDBJ databases">
        <authorList>
            <consortium name="Pathogen Informatics"/>
        </authorList>
    </citation>
    <scope>NUCLEOTIDE SEQUENCE [LARGE SCALE GENOMIC DNA]</scope>
</reference>
<feature type="compositionally biased region" description="Polar residues" evidence="1">
    <location>
        <begin position="189"/>
        <end position="198"/>
    </location>
</feature>
<protein>
    <submittedName>
        <fullName evidence="5">FYVE-type domain-containing protein</fullName>
    </submittedName>
</protein>
<accession>A0A0R3SKT3</accession>
<dbReference type="Gene3D" id="3.30.40.10">
    <property type="entry name" value="Zinc/RING finger domain, C3HC4 (zinc finger)"/>
    <property type="match status" value="1"/>
</dbReference>
<dbReference type="SUPFAM" id="SSF57903">
    <property type="entry name" value="FYVE/PHD zinc finger"/>
    <property type="match status" value="1"/>
</dbReference>
<evidence type="ECO:0000313" key="4">
    <source>
        <dbReference type="Proteomes" id="UP000274504"/>
    </source>
</evidence>
<evidence type="ECO:0000256" key="1">
    <source>
        <dbReference type="SAM" id="MobiDB-lite"/>
    </source>
</evidence>
<feature type="domain" description="RIM zinc finger" evidence="2">
    <location>
        <begin position="120"/>
        <end position="162"/>
    </location>
</feature>
<dbReference type="InterPro" id="IPR054386">
    <property type="entry name" value="RIM_Znf"/>
</dbReference>
<gene>
    <name evidence="3" type="ORF">HDID_LOCUS5546</name>
</gene>
<evidence type="ECO:0000259" key="2">
    <source>
        <dbReference type="Pfam" id="PF22601"/>
    </source>
</evidence>
<dbReference type="Pfam" id="PF22601">
    <property type="entry name" value="RIM2a_ZnF"/>
    <property type="match status" value="1"/>
</dbReference>
<dbReference type="OrthoDB" id="6282787at2759"/>
<sequence length="266" mass="27492">MDNFSSQGNLPPPVVVQRGSKVFQRLPTLPDTLPVSSGSAGAAVSATNAQATNSLGRAKDEFFGGVTRRGRLGTDRPFPSVHHNRTSGDLFGAVSSFFTRTGGSGAAGTSSGGGGDIDVCEICHVTKFTSTAGHNCAQCNLKTCVRCGGWFGTQPSWMCKNCFSNLSAPPKSVAGGVKDVQRPTAGRSLATTDQSATTGEILPHSRHNPVSSVAPTSSARPHPAPPTSSSSSAIGNVFNVPPSVERSQSGYAGVASRSRLREAMRE</sequence>
<evidence type="ECO:0000313" key="5">
    <source>
        <dbReference type="WBParaSite" id="HDID_0000554801-mRNA-1"/>
    </source>
</evidence>
<feature type="region of interest" description="Disordered" evidence="1">
    <location>
        <begin position="183"/>
        <end position="266"/>
    </location>
</feature>
<feature type="compositionally biased region" description="Low complexity" evidence="1">
    <location>
        <begin position="214"/>
        <end position="233"/>
    </location>
</feature>
<reference evidence="5" key="1">
    <citation type="submission" date="2017-02" db="UniProtKB">
        <authorList>
            <consortium name="WormBaseParasite"/>
        </authorList>
    </citation>
    <scope>IDENTIFICATION</scope>
</reference>
<dbReference type="AlphaFoldDB" id="A0A0R3SKT3"/>
<proteinExistence type="predicted"/>
<name>A0A0R3SKT3_HYMDI</name>
<organism evidence="5">
    <name type="scientific">Hymenolepis diminuta</name>
    <name type="common">Rat tapeworm</name>
    <dbReference type="NCBI Taxonomy" id="6216"/>
    <lineage>
        <taxon>Eukaryota</taxon>
        <taxon>Metazoa</taxon>
        <taxon>Spiralia</taxon>
        <taxon>Lophotrochozoa</taxon>
        <taxon>Platyhelminthes</taxon>
        <taxon>Cestoda</taxon>
        <taxon>Eucestoda</taxon>
        <taxon>Cyclophyllidea</taxon>
        <taxon>Hymenolepididae</taxon>
        <taxon>Hymenolepis</taxon>
    </lineage>
</organism>
<dbReference type="InterPro" id="IPR013083">
    <property type="entry name" value="Znf_RING/FYVE/PHD"/>
</dbReference>
<dbReference type="EMBL" id="UYSG01002970">
    <property type="protein sequence ID" value="VDL57864.1"/>
    <property type="molecule type" value="Genomic_DNA"/>
</dbReference>
<dbReference type="InterPro" id="IPR011011">
    <property type="entry name" value="Znf_FYVE_PHD"/>
</dbReference>
<dbReference type="WBParaSite" id="HDID_0000554801-mRNA-1">
    <property type="protein sequence ID" value="HDID_0000554801-mRNA-1"/>
    <property type="gene ID" value="HDID_0000554801"/>
</dbReference>
<dbReference type="Proteomes" id="UP000274504">
    <property type="component" value="Unassembled WGS sequence"/>
</dbReference>
<dbReference type="STRING" id="6216.A0A0R3SKT3"/>